<proteinExistence type="predicted"/>
<evidence type="ECO:0000313" key="3">
    <source>
        <dbReference type="Proteomes" id="UP000054279"/>
    </source>
</evidence>
<keyword evidence="3" id="KW-1185">Reference proteome</keyword>
<gene>
    <name evidence="2" type="ORF">M422DRAFT_255623</name>
</gene>
<name>A0A0C9UEM7_SPHS4</name>
<dbReference type="HOGENOM" id="CLU_778838_0_0_1"/>
<organism evidence="2 3">
    <name type="scientific">Sphaerobolus stellatus (strain SS14)</name>
    <dbReference type="NCBI Taxonomy" id="990650"/>
    <lineage>
        <taxon>Eukaryota</taxon>
        <taxon>Fungi</taxon>
        <taxon>Dikarya</taxon>
        <taxon>Basidiomycota</taxon>
        <taxon>Agaricomycotina</taxon>
        <taxon>Agaricomycetes</taxon>
        <taxon>Phallomycetidae</taxon>
        <taxon>Geastrales</taxon>
        <taxon>Sphaerobolaceae</taxon>
        <taxon>Sphaerobolus</taxon>
    </lineage>
</organism>
<protein>
    <submittedName>
        <fullName evidence="2">Uncharacterized protein</fullName>
    </submittedName>
</protein>
<feature type="compositionally biased region" description="Low complexity" evidence="1">
    <location>
        <begin position="267"/>
        <end position="277"/>
    </location>
</feature>
<dbReference type="Pfam" id="PF12311">
    <property type="entry name" value="DUF3632"/>
    <property type="match status" value="1"/>
</dbReference>
<sequence>MSSPAESIIAHLADPSYSLQSVIADALSTSKTTIANASSSDKLGYNDTPGVGSFFSDLWICLLSLAEEDISTHDRLIGFIAGVKKSDVGSMWKVRGQAGGWGSLLMLKATMEDEWSDFHLPLPEQETTPTVLFILEGGKFEGIDEATTIASKTRKSYLNTQRVLARLWADADVDVVLFADRVFRTAIKKGSSPRSAADADDNMDEDSDSNDSDIRMASTSTSTSAPRSTLGLTIDDISFSSESDSEDDEYDPTSASDREDDDDDTASDISDSTLSDAPPGLALEAASIWLDIAGKQIFKSKQLREQWNTLWDVFNEAANGRGRTPVVAGAAKNSMKVMNSLDPSLGAAFNMQGMQVDPIKPSPKVRRSGRVVPAAEHPWLDSFYAGGMSFASHLGNRL</sequence>
<accession>A0A0C9UEM7</accession>
<dbReference type="InterPro" id="IPR022085">
    <property type="entry name" value="OpdG"/>
</dbReference>
<feature type="compositionally biased region" description="Acidic residues" evidence="1">
    <location>
        <begin position="198"/>
        <end position="211"/>
    </location>
</feature>
<dbReference type="Proteomes" id="UP000054279">
    <property type="component" value="Unassembled WGS sequence"/>
</dbReference>
<dbReference type="AlphaFoldDB" id="A0A0C9UEM7"/>
<reference evidence="2 3" key="1">
    <citation type="submission" date="2014-06" db="EMBL/GenBank/DDBJ databases">
        <title>Evolutionary Origins and Diversification of the Mycorrhizal Mutualists.</title>
        <authorList>
            <consortium name="DOE Joint Genome Institute"/>
            <consortium name="Mycorrhizal Genomics Consortium"/>
            <person name="Kohler A."/>
            <person name="Kuo A."/>
            <person name="Nagy L.G."/>
            <person name="Floudas D."/>
            <person name="Copeland A."/>
            <person name="Barry K.W."/>
            <person name="Cichocki N."/>
            <person name="Veneault-Fourrey C."/>
            <person name="LaButti K."/>
            <person name="Lindquist E.A."/>
            <person name="Lipzen A."/>
            <person name="Lundell T."/>
            <person name="Morin E."/>
            <person name="Murat C."/>
            <person name="Riley R."/>
            <person name="Ohm R."/>
            <person name="Sun H."/>
            <person name="Tunlid A."/>
            <person name="Henrissat B."/>
            <person name="Grigoriev I.V."/>
            <person name="Hibbett D.S."/>
            <person name="Martin F."/>
        </authorList>
    </citation>
    <scope>NUCLEOTIDE SEQUENCE [LARGE SCALE GENOMIC DNA]</scope>
    <source>
        <strain evidence="2 3">SS14</strain>
    </source>
</reference>
<feature type="region of interest" description="Disordered" evidence="1">
    <location>
        <begin position="189"/>
        <end position="278"/>
    </location>
</feature>
<dbReference type="EMBL" id="KN837137">
    <property type="protein sequence ID" value="KIJ41418.1"/>
    <property type="molecule type" value="Genomic_DNA"/>
</dbReference>
<dbReference type="OrthoDB" id="3350591at2759"/>
<evidence type="ECO:0000256" key="1">
    <source>
        <dbReference type="SAM" id="MobiDB-lite"/>
    </source>
</evidence>
<evidence type="ECO:0000313" key="2">
    <source>
        <dbReference type="EMBL" id="KIJ41418.1"/>
    </source>
</evidence>